<accession>A0ACB7SW36</accession>
<reference evidence="1" key="1">
    <citation type="submission" date="2020-05" db="EMBL/GenBank/DDBJ databases">
        <title>Large-scale comparative analyses of tick genomes elucidate their genetic diversity and vector capacities.</title>
        <authorList>
            <person name="Jia N."/>
            <person name="Wang J."/>
            <person name="Shi W."/>
            <person name="Du L."/>
            <person name="Sun Y."/>
            <person name="Zhan W."/>
            <person name="Jiang J."/>
            <person name="Wang Q."/>
            <person name="Zhang B."/>
            <person name="Ji P."/>
            <person name="Sakyi L.B."/>
            <person name="Cui X."/>
            <person name="Yuan T."/>
            <person name="Jiang B."/>
            <person name="Yang W."/>
            <person name="Lam T.T.-Y."/>
            <person name="Chang Q."/>
            <person name="Ding S."/>
            <person name="Wang X."/>
            <person name="Zhu J."/>
            <person name="Ruan X."/>
            <person name="Zhao L."/>
            <person name="Wei J."/>
            <person name="Que T."/>
            <person name="Du C."/>
            <person name="Cheng J."/>
            <person name="Dai P."/>
            <person name="Han X."/>
            <person name="Huang E."/>
            <person name="Gao Y."/>
            <person name="Liu J."/>
            <person name="Shao H."/>
            <person name="Ye R."/>
            <person name="Li L."/>
            <person name="Wei W."/>
            <person name="Wang X."/>
            <person name="Wang C."/>
            <person name="Yang T."/>
            <person name="Huo Q."/>
            <person name="Li W."/>
            <person name="Guo W."/>
            <person name="Chen H."/>
            <person name="Zhou L."/>
            <person name="Ni X."/>
            <person name="Tian J."/>
            <person name="Zhou Y."/>
            <person name="Sheng Y."/>
            <person name="Liu T."/>
            <person name="Pan Y."/>
            <person name="Xia L."/>
            <person name="Li J."/>
            <person name="Zhao F."/>
            <person name="Cao W."/>
        </authorList>
    </citation>
    <scope>NUCLEOTIDE SEQUENCE</scope>
    <source>
        <strain evidence="1">Hyas-2018</strain>
    </source>
</reference>
<gene>
    <name evidence="1" type="ORF">HPB50_008294</name>
</gene>
<keyword evidence="2" id="KW-1185">Reference proteome</keyword>
<sequence>MVRDHRISLHRSGERKRRVERADRASRRSGIGSCGSVSGRQGHRTLVVLVNAENFDGPGPSNFAAQERRKKRREQVVDPGSAVVAASPGDKAIARSWYWSFRCCHSRAFCESVIVLVLVWRPVFGQACFLLPTLPQRKQPRRRTSSGGRSLLREHGLARFSPQVAEHQAPCRRIIVPRSCLRRWPFQVTLRGRNAHRSPPANIYEPREVLPCQQRPRVSDQAFEFGPHALASWKTPAWSRDHLRRGRLRGVERGVNPGQRTREAAPEPPASSEGPGDPILDSVK</sequence>
<dbReference type="Proteomes" id="UP000821845">
    <property type="component" value="Chromosome 2"/>
</dbReference>
<evidence type="ECO:0000313" key="1">
    <source>
        <dbReference type="EMBL" id="KAH6938247.1"/>
    </source>
</evidence>
<protein>
    <submittedName>
        <fullName evidence="1">Uncharacterized protein</fullName>
    </submittedName>
</protein>
<proteinExistence type="predicted"/>
<evidence type="ECO:0000313" key="2">
    <source>
        <dbReference type="Proteomes" id="UP000821845"/>
    </source>
</evidence>
<name>A0ACB7SW36_HYAAI</name>
<dbReference type="EMBL" id="CM023482">
    <property type="protein sequence ID" value="KAH6938247.1"/>
    <property type="molecule type" value="Genomic_DNA"/>
</dbReference>
<organism evidence="1 2">
    <name type="scientific">Hyalomma asiaticum</name>
    <name type="common">Tick</name>
    <dbReference type="NCBI Taxonomy" id="266040"/>
    <lineage>
        <taxon>Eukaryota</taxon>
        <taxon>Metazoa</taxon>
        <taxon>Ecdysozoa</taxon>
        <taxon>Arthropoda</taxon>
        <taxon>Chelicerata</taxon>
        <taxon>Arachnida</taxon>
        <taxon>Acari</taxon>
        <taxon>Parasitiformes</taxon>
        <taxon>Ixodida</taxon>
        <taxon>Ixodoidea</taxon>
        <taxon>Ixodidae</taxon>
        <taxon>Hyalomminae</taxon>
        <taxon>Hyalomma</taxon>
    </lineage>
</organism>
<comment type="caution">
    <text evidence="1">The sequence shown here is derived from an EMBL/GenBank/DDBJ whole genome shotgun (WGS) entry which is preliminary data.</text>
</comment>